<name>A0A8X6QWS3_NEPPI</name>
<keyword evidence="1" id="KW-0067">ATP-binding</keyword>
<dbReference type="Proteomes" id="UP000887013">
    <property type="component" value="Unassembled WGS sequence"/>
</dbReference>
<dbReference type="GO" id="GO:0004386">
    <property type="term" value="F:helicase activity"/>
    <property type="evidence" value="ECO:0007669"/>
    <property type="project" value="UniProtKB-KW"/>
</dbReference>
<reference evidence="1" key="1">
    <citation type="submission" date="2020-08" db="EMBL/GenBank/DDBJ databases">
        <title>Multicomponent nature underlies the extraordinary mechanical properties of spider dragline silk.</title>
        <authorList>
            <person name="Kono N."/>
            <person name="Nakamura H."/>
            <person name="Mori M."/>
            <person name="Yoshida Y."/>
            <person name="Ohtoshi R."/>
            <person name="Malay A.D."/>
            <person name="Moran D.A.P."/>
            <person name="Tomita M."/>
            <person name="Numata K."/>
            <person name="Arakawa K."/>
        </authorList>
    </citation>
    <scope>NUCLEOTIDE SEQUENCE</scope>
</reference>
<keyword evidence="2" id="KW-1185">Reference proteome</keyword>
<evidence type="ECO:0000313" key="1">
    <source>
        <dbReference type="EMBL" id="GFU34419.1"/>
    </source>
</evidence>
<accession>A0A8X6QWS3</accession>
<dbReference type="AlphaFoldDB" id="A0A8X6QWS3"/>
<gene>
    <name evidence="1" type="primary">LOC103519163</name>
    <name evidence="1" type="ORF">NPIL_251321</name>
</gene>
<keyword evidence="1" id="KW-0547">Nucleotide-binding</keyword>
<organism evidence="1 2">
    <name type="scientific">Nephila pilipes</name>
    <name type="common">Giant wood spider</name>
    <name type="synonym">Nephila maculata</name>
    <dbReference type="NCBI Taxonomy" id="299642"/>
    <lineage>
        <taxon>Eukaryota</taxon>
        <taxon>Metazoa</taxon>
        <taxon>Ecdysozoa</taxon>
        <taxon>Arthropoda</taxon>
        <taxon>Chelicerata</taxon>
        <taxon>Arachnida</taxon>
        <taxon>Araneae</taxon>
        <taxon>Araneomorphae</taxon>
        <taxon>Entelegynae</taxon>
        <taxon>Araneoidea</taxon>
        <taxon>Nephilidae</taxon>
        <taxon>Nephila</taxon>
    </lineage>
</organism>
<sequence length="123" mass="14235">MTGFPEIKKDNVLGRVYIVHPGNAECCYSRLLLHEICGPTSFKALKTVEGIVHPTFQAAIRALGLLEDDTHWDHPIKLWEKYRESLLEDIGRRMERENRNIEPVVNIVYNQYLILLDDIVTSM</sequence>
<proteinExistence type="predicted"/>
<comment type="caution">
    <text evidence="1">The sequence shown here is derived from an EMBL/GenBank/DDBJ whole genome shotgun (WGS) entry which is preliminary data.</text>
</comment>
<keyword evidence="1" id="KW-0347">Helicase</keyword>
<protein>
    <submittedName>
        <fullName evidence="1">ATP-dependent DNA helicase</fullName>
    </submittedName>
</protein>
<keyword evidence="1" id="KW-0378">Hydrolase</keyword>
<dbReference type="OrthoDB" id="6435532at2759"/>
<evidence type="ECO:0000313" key="2">
    <source>
        <dbReference type="Proteomes" id="UP000887013"/>
    </source>
</evidence>
<dbReference type="EMBL" id="BMAW01130289">
    <property type="protein sequence ID" value="GFU34419.1"/>
    <property type="molecule type" value="Genomic_DNA"/>
</dbReference>